<evidence type="ECO:0000313" key="2">
    <source>
        <dbReference type="Proteomes" id="UP000702952"/>
    </source>
</evidence>
<accession>A0AA44F721</accession>
<dbReference type="RefSeq" id="WP_174018982.1">
    <property type="nucleotide sequence ID" value="NZ_JAAMAW010000021.1"/>
</dbReference>
<dbReference type="AlphaFoldDB" id="A0AA44F721"/>
<proteinExistence type="predicted"/>
<comment type="caution">
    <text evidence="1">The sequence shown here is derived from an EMBL/GenBank/DDBJ whole genome shotgun (WGS) entry which is preliminary data.</text>
</comment>
<name>A0AA44F721_AGRTU</name>
<sequence length="65" mass="7293">MSNILFLQSPRTVLDDPSDELAQFIEDTGLSDIMAELDAKLVVMLGYLTEFRNIANAEIERQGFS</sequence>
<protein>
    <submittedName>
        <fullName evidence="1">Uncharacterized protein</fullName>
    </submittedName>
</protein>
<dbReference type="EMBL" id="JAAMAY010000027">
    <property type="protein sequence ID" value="NTC29661.1"/>
    <property type="molecule type" value="Genomic_DNA"/>
</dbReference>
<organism evidence="1 2">
    <name type="scientific">Agrobacterium tumefaciens</name>
    <dbReference type="NCBI Taxonomy" id="358"/>
    <lineage>
        <taxon>Bacteria</taxon>
        <taxon>Pseudomonadati</taxon>
        <taxon>Pseudomonadota</taxon>
        <taxon>Alphaproteobacteria</taxon>
        <taxon>Hyphomicrobiales</taxon>
        <taxon>Rhizobiaceae</taxon>
        <taxon>Rhizobium/Agrobacterium group</taxon>
        <taxon>Agrobacterium</taxon>
        <taxon>Agrobacterium tumefaciens complex</taxon>
    </lineage>
</organism>
<evidence type="ECO:0000313" key="1">
    <source>
        <dbReference type="EMBL" id="NTC29661.1"/>
    </source>
</evidence>
<reference evidence="1" key="1">
    <citation type="journal article" date="2020" name="Science">
        <title>Unexpected conservation and global transmission of agrobacterial virulence plasmids.</title>
        <authorList>
            <person name="Weisberg A.J."/>
            <person name="Davis E.W. 2nd"/>
            <person name="Tabima J."/>
            <person name="Belcher M.S."/>
            <person name="Miller M."/>
            <person name="Kuo C.H."/>
            <person name="Loper J.E."/>
            <person name="Grunwald N.J."/>
            <person name="Putnam M.L."/>
            <person name="Chang J.H."/>
        </authorList>
    </citation>
    <scope>NUCLEOTIDE SEQUENCE</scope>
    <source>
        <strain evidence="1">17-1853-1a</strain>
    </source>
</reference>
<gene>
    <name evidence="1" type="ORF">G6M46_16110</name>
</gene>
<dbReference type="Proteomes" id="UP000702952">
    <property type="component" value="Unassembled WGS sequence"/>
</dbReference>